<gene>
    <name evidence="12" type="ORF">ACFFMS_27860</name>
</gene>
<dbReference type="InterPro" id="IPR038731">
    <property type="entry name" value="RgtA/B/C-like"/>
</dbReference>
<feature type="transmembrane region" description="Helical" evidence="9">
    <location>
        <begin position="182"/>
        <end position="198"/>
    </location>
</feature>
<feature type="compositionally biased region" description="Gly residues" evidence="8">
    <location>
        <begin position="308"/>
        <end position="325"/>
    </location>
</feature>
<dbReference type="EMBL" id="JBHMAF010000196">
    <property type="protein sequence ID" value="MFB9762047.1"/>
    <property type="molecule type" value="Genomic_DNA"/>
</dbReference>
<dbReference type="PANTHER" id="PTHR33908:SF3">
    <property type="entry name" value="UNDECAPRENYL PHOSPHATE-ALPHA-4-AMINO-4-DEOXY-L-ARABINOSE ARABINOSYL TRANSFERASE"/>
    <property type="match status" value="1"/>
</dbReference>
<accession>A0ABV5WN85</accession>
<protein>
    <submittedName>
        <fullName evidence="12">ArnT family glycosyltransferase</fullName>
        <ecNumber evidence="12">2.4.-.-</ecNumber>
    </submittedName>
</protein>
<feature type="transmembrane region" description="Helical" evidence="9">
    <location>
        <begin position="459"/>
        <end position="479"/>
    </location>
</feature>
<keyword evidence="4 12" id="KW-0808">Transferase</keyword>
<feature type="region of interest" description="Disordered" evidence="8">
    <location>
        <begin position="522"/>
        <end position="567"/>
    </location>
</feature>
<dbReference type="Pfam" id="PF24878">
    <property type="entry name" value="YkcB_C"/>
    <property type="match status" value="1"/>
</dbReference>
<dbReference type="Pfam" id="PF13231">
    <property type="entry name" value="PMT_2"/>
    <property type="match status" value="1"/>
</dbReference>
<dbReference type="InterPro" id="IPR050297">
    <property type="entry name" value="LipidA_mod_glycosyltrf_83"/>
</dbReference>
<dbReference type="Proteomes" id="UP001589609">
    <property type="component" value="Unassembled WGS sequence"/>
</dbReference>
<feature type="transmembrane region" description="Helical" evidence="9">
    <location>
        <begin position="403"/>
        <end position="421"/>
    </location>
</feature>
<evidence type="ECO:0000313" key="12">
    <source>
        <dbReference type="EMBL" id="MFB9762047.1"/>
    </source>
</evidence>
<dbReference type="InterPro" id="IPR056785">
    <property type="entry name" value="YkcA/B-like_C"/>
</dbReference>
<keyword evidence="6 9" id="KW-1133">Transmembrane helix</keyword>
<evidence type="ECO:0000256" key="3">
    <source>
        <dbReference type="ARBA" id="ARBA00022676"/>
    </source>
</evidence>
<dbReference type="RefSeq" id="WP_379952316.1">
    <property type="nucleotide sequence ID" value="NZ_JBHMAF010000196.1"/>
</dbReference>
<evidence type="ECO:0000313" key="13">
    <source>
        <dbReference type="Proteomes" id="UP001589609"/>
    </source>
</evidence>
<keyword evidence="7 9" id="KW-0472">Membrane</keyword>
<reference evidence="12 13" key="1">
    <citation type="submission" date="2024-09" db="EMBL/GenBank/DDBJ databases">
        <authorList>
            <person name="Sun Q."/>
            <person name="Mori K."/>
        </authorList>
    </citation>
    <scope>NUCLEOTIDE SEQUENCE [LARGE SCALE GENOMIC DNA]</scope>
    <source>
        <strain evidence="12 13">JCM 11201</strain>
    </source>
</reference>
<evidence type="ECO:0000256" key="6">
    <source>
        <dbReference type="ARBA" id="ARBA00022989"/>
    </source>
</evidence>
<comment type="subcellular location">
    <subcellularLocation>
        <location evidence="1">Cell membrane</location>
        <topology evidence="1">Multi-pass membrane protein</topology>
    </subcellularLocation>
</comment>
<comment type="caution">
    <text evidence="12">The sequence shown here is derived from an EMBL/GenBank/DDBJ whole genome shotgun (WGS) entry which is preliminary data.</text>
</comment>
<evidence type="ECO:0000256" key="4">
    <source>
        <dbReference type="ARBA" id="ARBA00022679"/>
    </source>
</evidence>
<feature type="domain" description="Putative mannosyltransferase YkcA/B-like C-terminal" evidence="11">
    <location>
        <begin position="591"/>
        <end position="676"/>
    </location>
</feature>
<keyword evidence="13" id="KW-1185">Reference proteome</keyword>
<dbReference type="PANTHER" id="PTHR33908">
    <property type="entry name" value="MANNOSYLTRANSFERASE YKCB-RELATED"/>
    <property type="match status" value="1"/>
</dbReference>
<keyword evidence="2" id="KW-1003">Cell membrane</keyword>
<proteinExistence type="predicted"/>
<feature type="transmembrane region" description="Helical" evidence="9">
    <location>
        <begin position="137"/>
        <end position="153"/>
    </location>
</feature>
<evidence type="ECO:0000256" key="1">
    <source>
        <dbReference type="ARBA" id="ARBA00004651"/>
    </source>
</evidence>
<feature type="transmembrane region" description="Helical" evidence="9">
    <location>
        <begin position="346"/>
        <end position="366"/>
    </location>
</feature>
<feature type="transmembrane region" description="Helical" evidence="9">
    <location>
        <begin position="205"/>
        <end position="225"/>
    </location>
</feature>
<feature type="transmembrane region" description="Helical" evidence="9">
    <location>
        <begin position="7"/>
        <end position="27"/>
    </location>
</feature>
<name>A0ABV5WN85_9BACI</name>
<evidence type="ECO:0000259" key="11">
    <source>
        <dbReference type="Pfam" id="PF24878"/>
    </source>
</evidence>
<keyword evidence="3 12" id="KW-0328">Glycosyltransferase</keyword>
<feature type="transmembrane region" description="Helical" evidence="9">
    <location>
        <begin position="491"/>
        <end position="511"/>
    </location>
</feature>
<feature type="compositionally biased region" description="Low complexity" evidence="8">
    <location>
        <begin position="262"/>
        <end position="307"/>
    </location>
</feature>
<feature type="domain" description="Glycosyltransferase RgtA/B/C/D-like" evidence="10">
    <location>
        <begin position="64"/>
        <end position="222"/>
    </location>
</feature>
<evidence type="ECO:0000256" key="9">
    <source>
        <dbReference type="SAM" id="Phobius"/>
    </source>
</evidence>
<organism evidence="12 13">
    <name type="scientific">Ectobacillus funiculus</name>
    <dbReference type="NCBI Taxonomy" id="137993"/>
    <lineage>
        <taxon>Bacteria</taxon>
        <taxon>Bacillati</taxon>
        <taxon>Bacillota</taxon>
        <taxon>Bacilli</taxon>
        <taxon>Bacillales</taxon>
        <taxon>Bacillaceae</taxon>
        <taxon>Ectobacillus</taxon>
    </lineage>
</organism>
<feature type="region of interest" description="Disordered" evidence="8">
    <location>
        <begin position="682"/>
        <end position="704"/>
    </location>
</feature>
<evidence type="ECO:0000256" key="5">
    <source>
        <dbReference type="ARBA" id="ARBA00022692"/>
    </source>
</evidence>
<evidence type="ECO:0000256" key="2">
    <source>
        <dbReference type="ARBA" id="ARBA00022475"/>
    </source>
</evidence>
<feature type="compositionally biased region" description="Polar residues" evidence="8">
    <location>
        <begin position="556"/>
        <end position="567"/>
    </location>
</feature>
<evidence type="ECO:0000259" key="10">
    <source>
        <dbReference type="Pfam" id="PF13231"/>
    </source>
</evidence>
<dbReference type="GO" id="GO:0016757">
    <property type="term" value="F:glycosyltransferase activity"/>
    <property type="evidence" value="ECO:0007669"/>
    <property type="project" value="UniProtKB-KW"/>
</dbReference>
<feature type="region of interest" description="Disordered" evidence="8">
    <location>
        <begin position="261"/>
        <end position="325"/>
    </location>
</feature>
<feature type="transmembrane region" description="Helical" evidence="9">
    <location>
        <begin position="113"/>
        <end position="131"/>
    </location>
</feature>
<evidence type="ECO:0000256" key="8">
    <source>
        <dbReference type="SAM" id="MobiDB-lite"/>
    </source>
</evidence>
<dbReference type="EC" id="2.4.-.-" evidence="12"/>
<feature type="transmembrane region" description="Helical" evidence="9">
    <location>
        <begin position="378"/>
        <end position="397"/>
    </location>
</feature>
<sequence>MKQERRFDIVLVEIAILAAFLNIFNIWNSGNANAYYTAAVTSMLQSFHNFFYASFDPAGFITVDKPPVVFWVQTAFAAVFGVHGWSVILPQALAGVGSVLLMYTLVKPTFGRTAARLSSLVMAFMPVAVAVSRTNNIDSLLVFTLLLGAWMLFRGVRSGKLGWVLGAFAMIGLGFNMKMMQAYMVVPAFFLLYVLAFKAQWKKKLIGLIAATVLMLGVSVSWAVVVDSIPAEDRPYIGSSSTNSVLELAFGYNGVSRLTGDNTVGGQSGTQQSAATAASQQSNSSAANTNTQQTQNGTTNTQQDGGAPPSGGPQGGMGRNNGTSGLFGTGQAGPLRLFQKELSGQASWLLPFVAFASVALLAGIRLRQKFTDKQIETLFWLAWLLPIAAFFSIAGFFHHYYLIMLAPAIAGLSGAGWVELWSKYRDKEGWKAWLLPSSIAVTTAFQLYILQAYSSTIGIGWLIAVGIAGIGTALALFFARSNKTLSSRVALAGMLALLIGPLYWSATPLIYGDNTMIPQAGPSGGTMMGGNRPMDGNMPQGGQPSFGAAPGAMPQNGEQQSSGTAAETRMTQDGRAAGMGGGPGSGVNEALLNYVTKNNTGETFLFGTTNANSASSYIIETGKAVMAMGGFSGEDPALTVEKLQKMVENNEIKFFYISDNGLGRGSSDVLTWIKEHSTEIPATEWQGGSSGSSQTSGMGMGGSGTLYQINK</sequence>
<feature type="transmembrane region" description="Helical" evidence="9">
    <location>
        <begin position="433"/>
        <end position="453"/>
    </location>
</feature>
<keyword evidence="5 9" id="KW-0812">Transmembrane</keyword>
<evidence type="ECO:0000256" key="7">
    <source>
        <dbReference type="ARBA" id="ARBA00023136"/>
    </source>
</evidence>